<accession>A0A8H5I5U4</accession>
<keyword evidence="2" id="KW-0732">Signal</keyword>
<evidence type="ECO:0008006" key="5">
    <source>
        <dbReference type="Google" id="ProtNLM"/>
    </source>
</evidence>
<evidence type="ECO:0000256" key="2">
    <source>
        <dbReference type="SAM" id="SignalP"/>
    </source>
</evidence>
<gene>
    <name evidence="3" type="ORF">FMEXI_13172</name>
</gene>
<dbReference type="AlphaFoldDB" id="A0A8H5I5U4"/>
<dbReference type="Proteomes" id="UP000522262">
    <property type="component" value="Unassembled WGS sequence"/>
</dbReference>
<dbReference type="InterPro" id="IPR024079">
    <property type="entry name" value="MetalloPept_cat_dom_sf"/>
</dbReference>
<feature type="compositionally biased region" description="Basic and acidic residues" evidence="1">
    <location>
        <begin position="407"/>
        <end position="429"/>
    </location>
</feature>
<organism evidence="3 4">
    <name type="scientific">Fusarium mexicanum</name>
    <dbReference type="NCBI Taxonomy" id="751941"/>
    <lineage>
        <taxon>Eukaryota</taxon>
        <taxon>Fungi</taxon>
        <taxon>Dikarya</taxon>
        <taxon>Ascomycota</taxon>
        <taxon>Pezizomycotina</taxon>
        <taxon>Sordariomycetes</taxon>
        <taxon>Hypocreomycetidae</taxon>
        <taxon>Hypocreales</taxon>
        <taxon>Nectriaceae</taxon>
        <taxon>Fusarium</taxon>
        <taxon>Fusarium fujikuroi species complex</taxon>
    </lineage>
</organism>
<dbReference type="GO" id="GO:0008237">
    <property type="term" value="F:metallopeptidase activity"/>
    <property type="evidence" value="ECO:0007669"/>
    <property type="project" value="InterPro"/>
</dbReference>
<protein>
    <recommendedName>
        <fullName evidence="5">Metalloprotease</fullName>
    </recommendedName>
</protein>
<evidence type="ECO:0000256" key="1">
    <source>
        <dbReference type="SAM" id="MobiDB-lite"/>
    </source>
</evidence>
<dbReference type="Gene3D" id="3.40.390.10">
    <property type="entry name" value="Collagenase (Catalytic Domain)"/>
    <property type="match status" value="1"/>
</dbReference>
<feature type="chain" id="PRO_5034725820" description="Metalloprotease" evidence="2">
    <location>
        <begin position="24"/>
        <end position="429"/>
    </location>
</feature>
<evidence type="ECO:0000313" key="3">
    <source>
        <dbReference type="EMBL" id="KAF5531073.1"/>
    </source>
</evidence>
<feature type="signal peptide" evidence="2">
    <location>
        <begin position="1"/>
        <end position="23"/>
    </location>
</feature>
<dbReference type="EMBL" id="JAAOAM010000435">
    <property type="protein sequence ID" value="KAF5531073.1"/>
    <property type="molecule type" value="Genomic_DNA"/>
</dbReference>
<evidence type="ECO:0000313" key="4">
    <source>
        <dbReference type="Proteomes" id="UP000522262"/>
    </source>
</evidence>
<feature type="region of interest" description="Disordered" evidence="1">
    <location>
        <begin position="404"/>
        <end position="429"/>
    </location>
</feature>
<name>A0A8H5I5U4_9HYPO</name>
<keyword evidence="4" id="KW-1185">Reference proteome</keyword>
<comment type="caution">
    <text evidence="3">The sequence shown here is derived from an EMBL/GenBank/DDBJ whole genome shotgun (WGS) entry which is preliminary data.</text>
</comment>
<sequence length="429" mass="49175">MTIFGHLWFLLWLLAARIYTAEATQTTSAGDSIATSTSLLKIWNVDKSCDGELEYVEDSMSVALDIITATHSALKFMKERLPDKDKDESRYQRWPTIYKSIQLFLGFQTNKQPNYLNELIGKPRRRHWHSMTFITNKCQDLFDKMKRVIPSQENDPPKGYVKRLAKLPDAKPMIMCRDEVGEDKWKWYDVNDILPGQQVSISNMPGFTKYAFDNYGAWVYGPRFTWKAIEKEEPILCDPSLVAAVAWDKDLIVFCHQLFTTETKAKKSPREFKESGIVAGERLSEYETHLSKVMVHELIHWFGGITEHGDPVIDDQAALDDEGKPLYQIGTKIRGKRPEPSPEEAKALGWKRVDAYGIKHICNLAICDEKRYTDHCGPDKATKNADSLTLFALAMYYDKWDWSSGARAKEPGSKKRPKEDGGENTRQDD</sequence>
<reference evidence="3 4" key="1">
    <citation type="submission" date="2020-05" db="EMBL/GenBank/DDBJ databases">
        <title>Identification and distribution of gene clusters putatively required for synthesis of sphingolipid metabolism inhibitors in phylogenetically diverse species of the filamentous fungus Fusarium.</title>
        <authorList>
            <person name="Kim H.-S."/>
            <person name="Busman M."/>
            <person name="Brown D.W."/>
            <person name="Divon H."/>
            <person name="Uhlig S."/>
            <person name="Proctor R.H."/>
        </authorList>
    </citation>
    <scope>NUCLEOTIDE SEQUENCE [LARGE SCALE GENOMIC DNA]</scope>
    <source>
        <strain evidence="3 4">NRRL 53147</strain>
    </source>
</reference>
<proteinExistence type="predicted"/>